<dbReference type="GO" id="GO:0005829">
    <property type="term" value="C:cytosol"/>
    <property type="evidence" value="ECO:0007669"/>
    <property type="project" value="TreeGrafter"/>
</dbReference>
<dbReference type="PANTHER" id="PTHR41286:SF1">
    <property type="entry name" value="HNH NUCLEASE YAJD-RELATED"/>
    <property type="match status" value="1"/>
</dbReference>
<accession>A0A372KLS9</accession>
<dbReference type="Proteomes" id="UP000246115">
    <property type="component" value="Chromosome"/>
</dbReference>
<dbReference type="OrthoDB" id="9811997at2"/>
<dbReference type="EMBL" id="QVQY01000010">
    <property type="protein sequence ID" value="RFU51139.1"/>
    <property type="molecule type" value="Genomic_DNA"/>
</dbReference>
<dbReference type="Gene3D" id="1.10.30.50">
    <property type="match status" value="1"/>
</dbReference>
<proteinExistence type="inferred from homology"/>
<evidence type="ECO:0000256" key="4">
    <source>
        <dbReference type="ARBA" id="ARBA00040194"/>
    </source>
</evidence>
<evidence type="ECO:0000313" key="7">
    <source>
        <dbReference type="EMBL" id="RFU51139.1"/>
    </source>
</evidence>
<organism evidence="8 10">
    <name type="scientific">Streptococcus chenjunshii</name>
    <dbReference type="NCBI Taxonomy" id="2173853"/>
    <lineage>
        <taxon>Bacteria</taxon>
        <taxon>Bacillati</taxon>
        <taxon>Bacillota</taxon>
        <taxon>Bacilli</taxon>
        <taxon>Lactobacillales</taxon>
        <taxon>Streptococcaceae</taxon>
        <taxon>Streptococcus</taxon>
    </lineage>
</organism>
<keyword evidence="11" id="KW-1185">Reference proteome</keyword>
<dbReference type="EMBL" id="CP031733">
    <property type="protein sequence ID" value="AXQ79776.1"/>
    <property type="molecule type" value="Genomic_DNA"/>
</dbReference>
<evidence type="ECO:0000313" key="9">
    <source>
        <dbReference type="Proteomes" id="UP000246115"/>
    </source>
</evidence>
<feature type="domain" description="HNH nuclease" evidence="5">
    <location>
        <begin position="22"/>
        <end position="79"/>
    </location>
</feature>
<dbReference type="SMART" id="SM00507">
    <property type="entry name" value="HNHc"/>
    <property type="match status" value="1"/>
</dbReference>
<keyword evidence="2" id="KW-0378">Hydrolase</keyword>
<dbReference type="Proteomes" id="UP000262901">
    <property type="component" value="Unassembled WGS sequence"/>
</dbReference>
<dbReference type="EMBL" id="QVQZ01000010">
    <property type="protein sequence ID" value="RFU53237.1"/>
    <property type="molecule type" value="Genomic_DNA"/>
</dbReference>
<name>A0A372KLS9_9STRE</name>
<accession>A0A346NFI1</accession>
<evidence type="ECO:0000313" key="10">
    <source>
        <dbReference type="Proteomes" id="UP000262901"/>
    </source>
</evidence>
<reference evidence="7 11" key="1">
    <citation type="submission" date="2018-08" db="EMBL/GenBank/DDBJ databases">
        <title>Draft genome of Streptococcus sp .nov. Z2.</title>
        <authorList>
            <person name="Tian Z."/>
        </authorList>
    </citation>
    <scope>NUCLEOTIDE SEQUENCE [LARGE SCALE GENOMIC DNA]</scope>
    <source>
        <strain evidence="7 11">Z2</strain>
    </source>
</reference>
<dbReference type="GO" id="GO:0016787">
    <property type="term" value="F:hydrolase activity"/>
    <property type="evidence" value="ECO:0007669"/>
    <property type="project" value="UniProtKB-KW"/>
</dbReference>
<evidence type="ECO:0000313" key="11">
    <source>
        <dbReference type="Proteomes" id="UP000264056"/>
    </source>
</evidence>
<evidence type="ECO:0000256" key="1">
    <source>
        <dbReference type="ARBA" id="ARBA00022722"/>
    </source>
</evidence>
<evidence type="ECO:0000313" key="6">
    <source>
        <dbReference type="EMBL" id="AXQ79776.1"/>
    </source>
</evidence>
<comment type="similarity">
    <text evidence="3">Belongs to the HNH nuclease family.</text>
</comment>
<dbReference type="PANTHER" id="PTHR41286">
    <property type="entry name" value="HNH NUCLEASE YAJD-RELATED"/>
    <property type="match status" value="1"/>
</dbReference>
<protein>
    <recommendedName>
        <fullName evidence="4">Putative HNH nuclease YajD</fullName>
    </recommendedName>
</protein>
<dbReference type="InterPro" id="IPR002711">
    <property type="entry name" value="HNH"/>
</dbReference>
<dbReference type="Proteomes" id="UP000264056">
    <property type="component" value="Unassembled WGS sequence"/>
</dbReference>
<dbReference type="Pfam" id="PF01844">
    <property type="entry name" value="HNH"/>
    <property type="match status" value="1"/>
</dbReference>
<evidence type="ECO:0000256" key="3">
    <source>
        <dbReference type="ARBA" id="ARBA00038412"/>
    </source>
</evidence>
<keyword evidence="8" id="KW-0255">Endonuclease</keyword>
<dbReference type="GO" id="GO:0008270">
    <property type="term" value="F:zinc ion binding"/>
    <property type="evidence" value="ECO:0007669"/>
    <property type="project" value="InterPro"/>
</dbReference>
<dbReference type="GO" id="GO:0004519">
    <property type="term" value="F:endonuclease activity"/>
    <property type="evidence" value="ECO:0007669"/>
    <property type="project" value="UniProtKB-KW"/>
</dbReference>
<reference evidence="8 10" key="2">
    <citation type="submission" date="2018-08" db="EMBL/GenBank/DDBJ databases">
        <title>Draft genome of Streptococcus sp. nov. Z1.</title>
        <authorList>
            <person name="Tian Z."/>
        </authorList>
    </citation>
    <scope>NUCLEOTIDE SEQUENCE [LARGE SCALE GENOMIC DNA]</scope>
    <source>
        <strain evidence="8">Z1</strain>
        <strain evidence="10">Z1(2018)</strain>
    </source>
</reference>
<evidence type="ECO:0000256" key="2">
    <source>
        <dbReference type="ARBA" id="ARBA00022801"/>
    </source>
</evidence>
<keyword evidence="1" id="KW-0540">Nuclease</keyword>
<dbReference type="CDD" id="cd00085">
    <property type="entry name" value="HNHc"/>
    <property type="match status" value="1"/>
</dbReference>
<sequence>MHIDTSTAESRHQFYQSTAWKRLRQRALERDHYECLWCKREGRVTASALEVDHVAELEHHPDKALELENLRTLCKYHHNMRHERFQFKRTKEKEPKTYREDEWFG</sequence>
<gene>
    <name evidence="6" type="ORF">DDV21_010275</name>
    <name evidence="7" type="ORF">DDV22_05225</name>
    <name evidence="8" type="ORF">DDV23_05735</name>
</gene>
<reference evidence="6" key="4">
    <citation type="journal article" date="2019" name="Int. J. Syst. Evol. Microbiol.">
        <title>Streptococcus chenjunshii sp. nov. isolated from feces of Tibetan antelopes.</title>
        <authorList>
            <person name="Tian Z."/>
            <person name="Lu S."/>
            <person name="Jin D."/>
            <person name="Yang J."/>
            <person name="Pu J."/>
            <person name="Lai X.H."/>
            <person name="Bai X.N."/>
            <person name="Wu X.M."/>
            <person name="Li J."/>
            <person name="Wang S."/>
            <person name="Xu J."/>
        </authorList>
    </citation>
    <scope>NUCLEOTIDE SEQUENCE</scope>
    <source>
        <strain evidence="6">Z15</strain>
    </source>
</reference>
<evidence type="ECO:0000313" key="8">
    <source>
        <dbReference type="EMBL" id="RFU53237.1"/>
    </source>
</evidence>
<dbReference type="AlphaFoldDB" id="A0A372KLS9"/>
<dbReference type="InterPro" id="IPR003615">
    <property type="entry name" value="HNH_nuc"/>
</dbReference>
<evidence type="ECO:0000259" key="5">
    <source>
        <dbReference type="SMART" id="SM00507"/>
    </source>
</evidence>
<dbReference type="KEGG" id="schj:DDV21_010275"/>
<dbReference type="GO" id="GO:0003676">
    <property type="term" value="F:nucleic acid binding"/>
    <property type="evidence" value="ECO:0007669"/>
    <property type="project" value="InterPro"/>
</dbReference>
<reference evidence="9" key="3">
    <citation type="submission" date="2018-08" db="EMBL/GenBank/DDBJ databases">
        <title>Streptococcus chenjunshii sp. nov., isolated from stools sample of the Tibetan antelope in the Qinghai-Tibet plateau, China.</title>
        <authorList>
            <person name="Tian Z."/>
        </authorList>
    </citation>
    <scope>NUCLEOTIDE SEQUENCE [LARGE SCALE GENOMIC DNA]</scope>
    <source>
        <strain evidence="9">Z15</strain>
    </source>
</reference>